<dbReference type="GO" id="GO:0042840">
    <property type="term" value="P:D-glucuronate catabolic process"/>
    <property type="evidence" value="ECO:0007669"/>
    <property type="project" value="TreeGrafter"/>
</dbReference>
<dbReference type="HAMAP" id="MF_00675">
    <property type="entry name" value="UxaC"/>
    <property type="match status" value="1"/>
</dbReference>
<dbReference type="RefSeq" id="WP_077314420.1">
    <property type="nucleotide sequence ID" value="NZ_AP024888.1"/>
</dbReference>
<accession>A0A1R4B539</accession>
<dbReference type="NCBIfam" id="NF002794">
    <property type="entry name" value="PRK02925.1"/>
    <property type="match status" value="1"/>
</dbReference>
<dbReference type="STRING" id="1918946.VPAL9027_02003"/>
<dbReference type="PANTHER" id="PTHR30068">
    <property type="entry name" value="URONATE ISOMERASE"/>
    <property type="match status" value="1"/>
</dbReference>
<dbReference type="Gene3D" id="3.20.20.140">
    <property type="entry name" value="Metal-dependent hydrolases"/>
    <property type="match status" value="1"/>
</dbReference>
<comment type="pathway">
    <text evidence="2 7">Carbohydrate metabolism; pentose and glucuronate interconversion.</text>
</comment>
<comment type="similarity">
    <text evidence="3 7">Belongs to the metallo-dependent hydrolases superfamily. Uronate isomerase family.</text>
</comment>
<evidence type="ECO:0000313" key="8">
    <source>
        <dbReference type="EMBL" id="SJL84023.1"/>
    </source>
</evidence>
<dbReference type="Pfam" id="PF02614">
    <property type="entry name" value="UxaC"/>
    <property type="match status" value="1"/>
</dbReference>
<evidence type="ECO:0000256" key="1">
    <source>
        <dbReference type="ARBA" id="ARBA00001165"/>
    </source>
</evidence>
<keyword evidence="9" id="KW-1185">Reference proteome</keyword>
<keyword evidence="6 7" id="KW-0413">Isomerase</keyword>
<dbReference type="InterPro" id="IPR003766">
    <property type="entry name" value="Uronate_isomerase"/>
</dbReference>
<reference evidence="8 9" key="1">
    <citation type="submission" date="2017-02" db="EMBL/GenBank/DDBJ databases">
        <authorList>
            <person name="Peterson S.W."/>
        </authorList>
    </citation>
    <scope>NUCLEOTIDE SEQUENCE [LARGE SCALE GENOMIC DNA]</scope>
    <source>
        <strain evidence="8 9">CECT 9027</strain>
    </source>
</reference>
<name>A0A1R4B539_9VIBR</name>
<organism evidence="8 9">
    <name type="scientific">Vibrio palustris</name>
    <dbReference type="NCBI Taxonomy" id="1918946"/>
    <lineage>
        <taxon>Bacteria</taxon>
        <taxon>Pseudomonadati</taxon>
        <taxon>Pseudomonadota</taxon>
        <taxon>Gammaproteobacteria</taxon>
        <taxon>Vibrionales</taxon>
        <taxon>Vibrionaceae</taxon>
        <taxon>Vibrio</taxon>
    </lineage>
</organism>
<sequence>MIPFLTEDFMLHNETGKRLFHDFAADQPIYDYHCHLSPADIHHDRQFDNLTQIWLAGDHYKWRAMRTAGIAEELITGHASEREKFDAWAKTVPLTMGNPLFHWTALELKRPFGITDTILTPDSADKIWHQTQDQLSQPEFSARGIMQQMNVKMVGTTDDPIDSLTHHAAIAADANFNIEVKPSWRPDKVFKVEQPGFNDYLIELSHTTDIAIHNFPTLLQALEIRLDHFAQHGCVAADHGIEIVRYHKIPSEATLNTIMEKRRNDQPLSEQEIAQFSTAVQVWLGKQYAKRHWVMQMHIGAIRNNNTRMFAQLGPDSGFDSIGDQLIASPLAHLLDDMDKTNELPKTIVYCLNPRDNEVIATMIGNFQGGGIAGKVQFGSGWWFNDQKDGMQRQLEQLSQLGLLSQFVGMLTDSRSFLSYTRHEYFRRILANLLGQWIEAGELPNDINYIGAMLQNICYHNAKHYFDITS</sequence>
<evidence type="ECO:0000256" key="2">
    <source>
        <dbReference type="ARBA" id="ARBA00004892"/>
    </source>
</evidence>
<evidence type="ECO:0000256" key="5">
    <source>
        <dbReference type="ARBA" id="ARBA00020555"/>
    </source>
</evidence>
<dbReference type="Gene3D" id="1.10.2020.10">
    <property type="entry name" value="uronate isomerase, domain 2, chain A"/>
    <property type="match status" value="1"/>
</dbReference>
<comment type="catalytic activity">
    <reaction evidence="7">
        <text>aldehydo-D-galacturonate = keto-D-tagaturonate</text>
        <dbReference type="Rhea" id="RHEA:27702"/>
        <dbReference type="ChEBI" id="CHEBI:12952"/>
        <dbReference type="ChEBI" id="CHEBI:17886"/>
    </reaction>
</comment>
<evidence type="ECO:0000256" key="6">
    <source>
        <dbReference type="ARBA" id="ARBA00023235"/>
    </source>
</evidence>
<evidence type="ECO:0000256" key="3">
    <source>
        <dbReference type="ARBA" id="ARBA00008397"/>
    </source>
</evidence>
<evidence type="ECO:0000256" key="7">
    <source>
        <dbReference type="HAMAP-Rule" id="MF_00675"/>
    </source>
</evidence>
<gene>
    <name evidence="7 8" type="primary">uxaC</name>
    <name evidence="8" type="ORF">VPAL9027_02003</name>
</gene>
<dbReference type="InterPro" id="IPR032466">
    <property type="entry name" value="Metal_Hydrolase"/>
</dbReference>
<dbReference type="OrthoDB" id="9766564at2"/>
<dbReference type="AlphaFoldDB" id="A0A1R4B539"/>
<proteinExistence type="inferred from homology"/>
<protein>
    <recommendedName>
        <fullName evidence="5 7">Uronate isomerase</fullName>
        <ecNumber evidence="4 7">5.3.1.12</ecNumber>
    </recommendedName>
    <alternativeName>
        <fullName evidence="7">Glucuronate isomerase</fullName>
    </alternativeName>
    <alternativeName>
        <fullName evidence="7">Uronic isomerase</fullName>
    </alternativeName>
</protein>
<dbReference type="PANTHER" id="PTHR30068:SF4">
    <property type="entry name" value="URONATE ISOMERASE"/>
    <property type="match status" value="1"/>
</dbReference>
<evidence type="ECO:0000256" key="4">
    <source>
        <dbReference type="ARBA" id="ARBA00012546"/>
    </source>
</evidence>
<dbReference type="SUPFAM" id="SSF51556">
    <property type="entry name" value="Metallo-dependent hydrolases"/>
    <property type="match status" value="1"/>
</dbReference>
<dbReference type="UniPathway" id="UPA00246"/>
<dbReference type="EC" id="5.3.1.12" evidence="4 7"/>
<dbReference type="Proteomes" id="UP000189475">
    <property type="component" value="Unassembled WGS sequence"/>
</dbReference>
<evidence type="ECO:0000313" key="9">
    <source>
        <dbReference type="Proteomes" id="UP000189475"/>
    </source>
</evidence>
<dbReference type="GO" id="GO:0019698">
    <property type="term" value="P:D-galacturonate catabolic process"/>
    <property type="evidence" value="ECO:0007669"/>
    <property type="project" value="TreeGrafter"/>
</dbReference>
<comment type="catalytic activity">
    <reaction evidence="1 7">
        <text>D-glucuronate = D-fructuronate</text>
        <dbReference type="Rhea" id="RHEA:13049"/>
        <dbReference type="ChEBI" id="CHEBI:58720"/>
        <dbReference type="ChEBI" id="CHEBI:59863"/>
        <dbReference type="EC" id="5.3.1.12"/>
    </reaction>
</comment>
<dbReference type="GO" id="GO:0008880">
    <property type="term" value="F:glucuronate isomerase activity"/>
    <property type="evidence" value="ECO:0007669"/>
    <property type="project" value="UniProtKB-UniRule"/>
</dbReference>
<dbReference type="EMBL" id="FUFT01000005">
    <property type="protein sequence ID" value="SJL84023.1"/>
    <property type="molecule type" value="Genomic_DNA"/>
</dbReference>